<keyword evidence="5 14" id="KW-0812">Transmembrane</keyword>
<dbReference type="InterPro" id="IPR003593">
    <property type="entry name" value="AAA+_ATPase"/>
</dbReference>
<accession>A0A7C9QUN9</accession>
<dbReference type="FunFam" id="3.40.50.300:FF:000032">
    <property type="entry name" value="Export ABC transporter ATP-binding protein"/>
    <property type="match status" value="1"/>
</dbReference>
<dbReference type="Gene3D" id="3.40.50.300">
    <property type="entry name" value="P-loop containing nucleotide triphosphate hydrolases"/>
    <property type="match status" value="1"/>
</dbReference>
<dbReference type="RefSeq" id="WP_163680605.1">
    <property type="nucleotide sequence ID" value="NZ_JAAIYP010000039.1"/>
</dbReference>
<sequence length="651" mass="68352">MSTAAMDAPLIQLESVTKTYRTGALEVEVLHGVSLSIRRGEFVAIMGASGSGKTTLMNLIGCLDRPSSGRYLFAGQDVGAMDRDQLALLRRDAFGFVFQQYNLLASATALENVEVPAIYAGLSKSDRDRRAAAILDRLGLAERMHHRPNQLSGGQQQRVSIARALMNGGSVILADEPTGALDSKSGREVMALLHALNADGHTIVLITHDSSVAAQAHRVVTIADGEIVGDEGGTPADAATAAALSVAARDTHPLTDVAEAVKMAARSLRANLFRTVLTLLGIVIGVGSVVAMLAMGDGAKQDVLTRIQAMGTNLLLVRPGTANMRGPEAGTIATLVPEDAEEVARLPNVRVAVPELSGTVTLRYGNADYQTSVTATSQDYPTARDWAIKTGTFFAADDVKSYVPVVVLGQTVVDNLFKNGDDPIGKYILLKNVPFQVVGILARKGASPFGSDLDDAAFVPLTTGSLRLFGQRYLRSIAVQVESLETIDDTQEQVTQLLEARHRAKDVQVRNTASIMEMATATQNTMTVLLGSIAAISLLVGGIGVMNIMLVSVTERTREIGIRMATGARTANILLQFITEAVVVCAIGGALGVVGGLATAAVAQALGTPVVFSVGPVVLAFGCAFATGLVFGYMPARKAANLDPVHALSAE</sequence>
<comment type="caution">
    <text evidence="16">The sequence shown here is derived from an EMBL/GenBank/DDBJ whole genome shotgun (WGS) entry which is preliminary data.</text>
</comment>
<evidence type="ECO:0000256" key="4">
    <source>
        <dbReference type="ARBA" id="ARBA00022519"/>
    </source>
</evidence>
<comment type="subcellular location">
    <subcellularLocation>
        <location evidence="1">Cell inner membrane</location>
        <topology evidence="1">Multi-pass membrane protein</topology>
    </subcellularLocation>
</comment>
<evidence type="ECO:0000256" key="14">
    <source>
        <dbReference type="SAM" id="Phobius"/>
    </source>
</evidence>
<dbReference type="PROSITE" id="PS50893">
    <property type="entry name" value="ABC_TRANSPORTER_2"/>
    <property type="match status" value="1"/>
</dbReference>
<evidence type="ECO:0000256" key="8">
    <source>
        <dbReference type="ARBA" id="ARBA00022967"/>
    </source>
</evidence>
<feature type="transmembrane region" description="Helical" evidence="14">
    <location>
        <begin position="610"/>
        <end position="633"/>
    </location>
</feature>
<proteinExistence type="inferred from homology"/>
<dbReference type="PROSITE" id="PS00211">
    <property type="entry name" value="ABC_TRANSPORTER_1"/>
    <property type="match status" value="1"/>
</dbReference>
<comment type="similarity">
    <text evidence="12">Belongs to the ABC transporter superfamily. Macrolide exporter (TC 3.A.1.122) family.</text>
</comment>
<evidence type="ECO:0000256" key="7">
    <source>
        <dbReference type="ARBA" id="ARBA00022840"/>
    </source>
</evidence>
<dbReference type="Pfam" id="PF00005">
    <property type="entry name" value="ABC_tran"/>
    <property type="match status" value="1"/>
</dbReference>
<dbReference type="Pfam" id="PF12704">
    <property type="entry name" value="MacB_PCD"/>
    <property type="match status" value="1"/>
</dbReference>
<keyword evidence="7" id="KW-0067">ATP-binding</keyword>
<dbReference type="InterPro" id="IPR027417">
    <property type="entry name" value="P-loop_NTPase"/>
</dbReference>
<evidence type="ECO:0000256" key="13">
    <source>
        <dbReference type="ARBA" id="ARBA00041199"/>
    </source>
</evidence>
<dbReference type="GO" id="GO:0005524">
    <property type="term" value="F:ATP binding"/>
    <property type="evidence" value="ECO:0007669"/>
    <property type="project" value="UniProtKB-KW"/>
</dbReference>
<organism evidence="16 17">
    <name type="scientific">Magnetospirillum aberrantis SpK</name>
    <dbReference type="NCBI Taxonomy" id="908842"/>
    <lineage>
        <taxon>Bacteria</taxon>
        <taxon>Pseudomonadati</taxon>
        <taxon>Pseudomonadota</taxon>
        <taxon>Alphaproteobacteria</taxon>
        <taxon>Rhodospirillales</taxon>
        <taxon>Rhodospirillaceae</taxon>
        <taxon>Magnetospirillum</taxon>
    </lineage>
</organism>
<dbReference type="AlphaFoldDB" id="A0A7C9QUN9"/>
<protein>
    <recommendedName>
        <fullName evidence="13">Pyoverdine export ATP-binding/permease protein PvdT</fullName>
    </recommendedName>
</protein>
<dbReference type="Proteomes" id="UP000480684">
    <property type="component" value="Unassembled WGS sequence"/>
</dbReference>
<evidence type="ECO:0000256" key="6">
    <source>
        <dbReference type="ARBA" id="ARBA00022741"/>
    </source>
</evidence>
<dbReference type="PANTHER" id="PTHR30572:SF14">
    <property type="entry name" value="MACROLIDE EXPORT ATP-BINDING_PERMEASE PROTEIN MACB"/>
    <property type="match status" value="1"/>
</dbReference>
<dbReference type="InterPro" id="IPR017911">
    <property type="entry name" value="MacB-like_ATP-bd"/>
</dbReference>
<keyword evidence="10 14" id="KW-0472">Membrane</keyword>
<keyword evidence="11" id="KW-0046">Antibiotic resistance</keyword>
<evidence type="ECO:0000256" key="12">
    <source>
        <dbReference type="ARBA" id="ARBA00038388"/>
    </source>
</evidence>
<reference evidence="16 17" key="1">
    <citation type="submission" date="2020-02" db="EMBL/GenBank/DDBJ databases">
        <authorList>
            <person name="Dziuba M."/>
            <person name="Kuznetsov B."/>
            <person name="Mardanov A."/>
            <person name="Ravin N."/>
            <person name="Grouzdev D."/>
        </authorList>
    </citation>
    <scope>NUCLEOTIDE SEQUENCE [LARGE SCALE GENOMIC DNA]</scope>
    <source>
        <strain evidence="16 17">SpK</strain>
    </source>
</reference>
<dbReference type="InterPro" id="IPR003439">
    <property type="entry name" value="ABC_transporter-like_ATP-bd"/>
</dbReference>
<evidence type="ECO:0000256" key="1">
    <source>
        <dbReference type="ARBA" id="ARBA00004429"/>
    </source>
</evidence>
<dbReference type="CDD" id="cd03255">
    <property type="entry name" value="ABC_MJ0796_LolCDE_FtsE"/>
    <property type="match status" value="1"/>
</dbReference>
<dbReference type="SUPFAM" id="SSF52540">
    <property type="entry name" value="P-loop containing nucleoside triphosphate hydrolases"/>
    <property type="match status" value="1"/>
</dbReference>
<feature type="domain" description="ABC transporter" evidence="15">
    <location>
        <begin position="11"/>
        <end position="249"/>
    </location>
</feature>
<dbReference type="GO" id="GO:0098796">
    <property type="term" value="C:membrane protein complex"/>
    <property type="evidence" value="ECO:0007669"/>
    <property type="project" value="UniProtKB-ARBA"/>
</dbReference>
<evidence type="ECO:0000256" key="9">
    <source>
        <dbReference type="ARBA" id="ARBA00022989"/>
    </source>
</evidence>
<dbReference type="GO" id="GO:0005886">
    <property type="term" value="C:plasma membrane"/>
    <property type="evidence" value="ECO:0007669"/>
    <property type="project" value="UniProtKB-SubCell"/>
</dbReference>
<keyword evidence="3" id="KW-1003">Cell membrane</keyword>
<keyword evidence="17" id="KW-1185">Reference proteome</keyword>
<feature type="transmembrane region" description="Helical" evidence="14">
    <location>
        <begin position="528"/>
        <end position="553"/>
    </location>
</feature>
<keyword evidence="4" id="KW-0997">Cell inner membrane</keyword>
<feature type="transmembrane region" description="Helical" evidence="14">
    <location>
        <begin position="573"/>
        <end position="598"/>
    </location>
</feature>
<dbReference type="GO" id="GO:0016887">
    <property type="term" value="F:ATP hydrolysis activity"/>
    <property type="evidence" value="ECO:0007669"/>
    <property type="project" value="InterPro"/>
</dbReference>
<feature type="transmembrane region" description="Helical" evidence="14">
    <location>
        <begin position="272"/>
        <end position="295"/>
    </location>
</feature>
<dbReference type="SMART" id="SM00382">
    <property type="entry name" value="AAA"/>
    <property type="match status" value="1"/>
</dbReference>
<keyword evidence="8" id="KW-1278">Translocase</keyword>
<keyword evidence="2" id="KW-0813">Transport</keyword>
<dbReference type="Pfam" id="PF02687">
    <property type="entry name" value="FtsX"/>
    <property type="match status" value="1"/>
</dbReference>
<evidence type="ECO:0000256" key="3">
    <source>
        <dbReference type="ARBA" id="ARBA00022475"/>
    </source>
</evidence>
<evidence type="ECO:0000259" key="15">
    <source>
        <dbReference type="PROSITE" id="PS50893"/>
    </source>
</evidence>
<dbReference type="InterPro" id="IPR025857">
    <property type="entry name" value="MacB_PCD"/>
</dbReference>
<keyword evidence="9 14" id="KW-1133">Transmembrane helix</keyword>
<keyword evidence="6" id="KW-0547">Nucleotide-binding</keyword>
<dbReference type="EMBL" id="JAAIYP010000039">
    <property type="protein sequence ID" value="NFV81103.1"/>
    <property type="molecule type" value="Genomic_DNA"/>
</dbReference>
<evidence type="ECO:0000313" key="17">
    <source>
        <dbReference type="Proteomes" id="UP000480684"/>
    </source>
</evidence>
<evidence type="ECO:0000256" key="10">
    <source>
        <dbReference type="ARBA" id="ARBA00023136"/>
    </source>
</evidence>
<dbReference type="InterPro" id="IPR003838">
    <property type="entry name" value="ABC3_permease_C"/>
</dbReference>
<evidence type="ECO:0000256" key="5">
    <source>
        <dbReference type="ARBA" id="ARBA00022692"/>
    </source>
</evidence>
<gene>
    <name evidence="16" type="primary">macB</name>
    <name evidence="16" type="ORF">G4223_13370</name>
</gene>
<evidence type="ECO:0000256" key="2">
    <source>
        <dbReference type="ARBA" id="ARBA00022448"/>
    </source>
</evidence>
<dbReference type="PANTHER" id="PTHR30572">
    <property type="entry name" value="MEMBRANE COMPONENT OF TRANSPORTER-RELATED"/>
    <property type="match status" value="1"/>
</dbReference>
<dbReference type="InterPro" id="IPR050250">
    <property type="entry name" value="Macrolide_Exporter_MacB"/>
</dbReference>
<name>A0A7C9QUN9_9PROT</name>
<dbReference type="GO" id="GO:0046677">
    <property type="term" value="P:response to antibiotic"/>
    <property type="evidence" value="ECO:0007669"/>
    <property type="project" value="UniProtKB-KW"/>
</dbReference>
<evidence type="ECO:0000313" key="16">
    <source>
        <dbReference type="EMBL" id="NFV81103.1"/>
    </source>
</evidence>
<evidence type="ECO:0000256" key="11">
    <source>
        <dbReference type="ARBA" id="ARBA00023251"/>
    </source>
</evidence>
<dbReference type="GO" id="GO:0022857">
    <property type="term" value="F:transmembrane transporter activity"/>
    <property type="evidence" value="ECO:0007669"/>
    <property type="project" value="TreeGrafter"/>
</dbReference>
<dbReference type="InterPro" id="IPR017871">
    <property type="entry name" value="ABC_transporter-like_CS"/>
</dbReference>